<accession>A0A183NM93</accession>
<organism evidence="1 2">
    <name type="scientific">Schistosoma mattheei</name>
    <dbReference type="NCBI Taxonomy" id="31246"/>
    <lineage>
        <taxon>Eukaryota</taxon>
        <taxon>Metazoa</taxon>
        <taxon>Spiralia</taxon>
        <taxon>Lophotrochozoa</taxon>
        <taxon>Platyhelminthes</taxon>
        <taxon>Trematoda</taxon>
        <taxon>Digenea</taxon>
        <taxon>Strigeidida</taxon>
        <taxon>Schistosomatoidea</taxon>
        <taxon>Schistosomatidae</taxon>
        <taxon>Schistosoma</taxon>
    </lineage>
</organism>
<evidence type="ECO:0000313" key="1">
    <source>
        <dbReference type="EMBL" id="VDO93285.1"/>
    </source>
</evidence>
<dbReference type="EMBL" id="UZAL01005475">
    <property type="protein sequence ID" value="VDO93285.1"/>
    <property type="molecule type" value="Genomic_DNA"/>
</dbReference>
<reference evidence="1 2" key="1">
    <citation type="submission" date="2018-11" db="EMBL/GenBank/DDBJ databases">
        <authorList>
            <consortium name="Pathogen Informatics"/>
        </authorList>
    </citation>
    <scope>NUCLEOTIDE SEQUENCE [LARGE SCALE GENOMIC DNA]</scope>
    <source>
        <strain>Denwood</strain>
        <strain evidence="2">Zambia</strain>
    </source>
</reference>
<evidence type="ECO:0000313" key="2">
    <source>
        <dbReference type="Proteomes" id="UP000269396"/>
    </source>
</evidence>
<gene>
    <name evidence="1" type="ORF">SMTD_LOCUS3229</name>
</gene>
<keyword evidence="2" id="KW-1185">Reference proteome</keyword>
<sequence>MLLFVIDKFLFEFSKCVEVDIVMNEFVIHVCARCKFCFKSDISR</sequence>
<dbReference type="Proteomes" id="UP000269396">
    <property type="component" value="Unassembled WGS sequence"/>
</dbReference>
<protein>
    <submittedName>
        <fullName evidence="1">Uncharacterized protein</fullName>
    </submittedName>
</protein>
<name>A0A183NM93_9TREM</name>
<proteinExistence type="predicted"/>
<dbReference type="AlphaFoldDB" id="A0A183NM93"/>